<reference evidence="1 2" key="1">
    <citation type="submission" date="2011-01" db="EMBL/GenBank/DDBJ databases">
        <authorList>
            <person name="Muzny D."/>
            <person name="Qin X."/>
            <person name="Buhay C."/>
            <person name="Dugan-Rocha S."/>
            <person name="Ding Y."/>
            <person name="Chen G."/>
            <person name="Hawes A."/>
            <person name="Holder M."/>
            <person name="Jhangiani S."/>
            <person name="Johnson A."/>
            <person name="Khan Z."/>
            <person name="Li Z."/>
            <person name="Liu W."/>
            <person name="Liu X."/>
            <person name="Perez L."/>
            <person name="Shen H."/>
            <person name="Wang Q."/>
            <person name="Watt J."/>
            <person name="Xi L."/>
            <person name="Xin Y."/>
            <person name="Zhou J."/>
            <person name="Deng J."/>
            <person name="Jiang H."/>
            <person name="Liu Y."/>
            <person name="Qu J."/>
            <person name="Song X.-Z."/>
            <person name="Zhang L."/>
            <person name="Villasana D."/>
            <person name="Johnson A."/>
            <person name="Liu J."/>
            <person name="Liyanage D."/>
            <person name="Lorensuhewa L."/>
            <person name="Robinson T."/>
            <person name="Song A."/>
            <person name="Song B.-B."/>
            <person name="Dinh H."/>
            <person name="Thornton R."/>
            <person name="Coyle M."/>
            <person name="Francisco L."/>
            <person name="Jackson L."/>
            <person name="Javaid M."/>
            <person name="Korchina V."/>
            <person name="Kovar C."/>
            <person name="Mata R."/>
            <person name="Mathew T."/>
            <person name="Ngo R."/>
            <person name="Nguyen L."/>
            <person name="Nguyen N."/>
            <person name="Okwuonu G."/>
            <person name="Ongeri F."/>
            <person name="Pham C."/>
            <person name="Simmons D."/>
            <person name="Wilczek-Boney K."/>
            <person name="Hale W."/>
            <person name="Jakkamsetti A."/>
            <person name="Pham P."/>
            <person name="Ruth R."/>
            <person name="San Lucas F."/>
            <person name="Warren J."/>
            <person name="Zhang J."/>
            <person name="Zhao Z."/>
            <person name="Zhou C."/>
            <person name="Zhu D."/>
            <person name="Lee S."/>
            <person name="Bess C."/>
            <person name="Blankenburg K."/>
            <person name="Forbes L."/>
            <person name="Fu Q."/>
            <person name="Gubbala S."/>
            <person name="Hirani K."/>
            <person name="Jayaseelan J.C."/>
            <person name="Lara F."/>
            <person name="Munidasa M."/>
            <person name="Palculict T."/>
            <person name="Patil S."/>
            <person name="Pu L.-L."/>
            <person name="Saada N."/>
            <person name="Tang L."/>
            <person name="Weissenberger G."/>
            <person name="Zhu Y."/>
            <person name="Hemphill L."/>
            <person name="Shang Y."/>
            <person name="Youmans B."/>
            <person name="Ayvaz T."/>
            <person name="Ross M."/>
            <person name="Santibanez J."/>
            <person name="Aqrawi P."/>
            <person name="Gross S."/>
            <person name="Joshi V."/>
            <person name="Fowler G."/>
            <person name="Nazareth L."/>
            <person name="Reid J."/>
            <person name="Worley K."/>
            <person name="Petrosino J."/>
            <person name="Highlander S."/>
            <person name="Gibbs R."/>
        </authorList>
    </citation>
    <scope>NUCLEOTIDE SEQUENCE [LARGE SCALE GENOMIC DNA]</scope>
    <source>
        <strain evidence="1 2">ATCC 25644</strain>
    </source>
</reference>
<dbReference type="HOGENOM" id="CLU_2601650_0_0_9"/>
<accession>E7FQW2</accession>
<proteinExistence type="predicted"/>
<dbReference type="EMBL" id="ACGS02000040">
    <property type="protein sequence ID" value="EFZ34597.1"/>
    <property type="molecule type" value="Genomic_DNA"/>
</dbReference>
<sequence>MNHTRFKFKTEFFQPLFCPADAEFELDNLLLFSYSRMSLETCGCFLFIIRLKDLHSICEKLPDHKSVSHPSEISRAASS</sequence>
<dbReference type="Proteomes" id="UP000004099">
    <property type="component" value="Unassembled WGS sequence"/>
</dbReference>
<name>E7FQW2_9LACO</name>
<evidence type="ECO:0000313" key="1">
    <source>
        <dbReference type="EMBL" id="EFZ34597.1"/>
    </source>
</evidence>
<organism evidence="1 2">
    <name type="scientific">Ligilactobacillus ruminis ATCC 25644</name>
    <dbReference type="NCBI Taxonomy" id="525362"/>
    <lineage>
        <taxon>Bacteria</taxon>
        <taxon>Bacillati</taxon>
        <taxon>Bacillota</taxon>
        <taxon>Bacilli</taxon>
        <taxon>Lactobacillales</taxon>
        <taxon>Lactobacillaceae</taxon>
        <taxon>Ligilactobacillus</taxon>
    </lineage>
</organism>
<protein>
    <submittedName>
        <fullName evidence="1">Uncharacterized protein</fullName>
    </submittedName>
</protein>
<dbReference type="AlphaFoldDB" id="E7FQW2"/>
<evidence type="ECO:0000313" key="2">
    <source>
        <dbReference type="Proteomes" id="UP000004099"/>
    </source>
</evidence>
<gene>
    <name evidence="1" type="ORF">HMPREF0542_11289</name>
</gene>
<comment type="caution">
    <text evidence="1">The sequence shown here is derived from an EMBL/GenBank/DDBJ whole genome shotgun (WGS) entry which is preliminary data.</text>
</comment>
<dbReference type="PATRIC" id="fig|525362.12.peg.1463"/>